<dbReference type="Proteomes" id="UP000305451">
    <property type="component" value="Unassembled WGS sequence"/>
</dbReference>
<dbReference type="EMBL" id="SRXV01000001">
    <property type="protein sequence ID" value="TGY94469.1"/>
    <property type="molecule type" value="Genomic_DNA"/>
</dbReference>
<feature type="transmembrane region" description="Helical" evidence="12">
    <location>
        <begin position="53"/>
        <end position="74"/>
    </location>
</feature>
<feature type="compositionally biased region" description="Acidic residues" evidence="13">
    <location>
        <begin position="135"/>
        <end position="145"/>
    </location>
</feature>
<dbReference type="PANTHER" id="PTHR34182">
    <property type="entry name" value="PROTEIN-EXPORT MEMBRANE PROTEIN SECG"/>
    <property type="match status" value="1"/>
</dbReference>
<feature type="region of interest" description="Disordered" evidence="13">
    <location>
        <begin position="90"/>
        <end position="152"/>
    </location>
</feature>
<keyword evidence="8 12" id="KW-1133">Transmembrane helix</keyword>
<gene>
    <name evidence="14" type="primary">secG</name>
    <name evidence="14" type="ORF">E5162_04120</name>
</gene>
<evidence type="ECO:0000256" key="4">
    <source>
        <dbReference type="ARBA" id="ARBA00022448"/>
    </source>
</evidence>
<evidence type="ECO:0000256" key="5">
    <source>
        <dbReference type="ARBA" id="ARBA00022475"/>
    </source>
</evidence>
<dbReference type="InterPro" id="IPR004692">
    <property type="entry name" value="SecG"/>
</dbReference>
<dbReference type="Pfam" id="PF03840">
    <property type="entry name" value="SecG"/>
    <property type="match status" value="1"/>
</dbReference>
<comment type="function">
    <text evidence="11 12">Involved in protein export. Participates in an early event of protein translocation.</text>
</comment>
<sequence>MTTVLLIVHLLVASALVAVILMQRSEGGALGIGGGGPGGMMSGRGAANLMTRLTMILGAIFVANSVLLAIVSGIDSTGRSVFDEERIEQDGDSIEGLFGDAFSGSGSETGDEDVPQFPAEDSPAGQSPEVPGDVPAEDPSAETEEPAVPGDR</sequence>
<evidence type="ECO:0000256" key="8">
    <source>
        <dbReference type="ARBA" id="ARBA00022989"/>
    </source>
</evidence>
<keyword evidence="7 12" id="KW-0653">Protein transport</keyword>
<evidence type="ECO:0000256" key="11">
    <source>
        <dbReference type="ARBA" id="ARBA00025182"/>
    </source>
</evidence>
<reference evidence="14 15" key="1">
    <citation type="journal article" date="2013" name="Int. J. Syst. Evol. Microbiol.">
        <title>Marinicauda pacifica gen. nov., sp. nov., a prosthecate alphaproteobacterium of the family Hyphomonadaceae isolated from deep seawater.</title>
        <authorList>
            <person name="Zhang X.Y."/>
            <person name="Li G.W."/>
            <person name="Wang C.S."/>
            <person name="Zhang Y.J."/>
            <person name="Xu X.W."/>
            <person name="Li H."/>
            <person name="Liu A."/>
            <person name="Liu C."/>
            <person name="Xie B.B."/>
            <person name="Qin Q.L."/>
            <person name="Xu Z."/>
            <person name="Chen X.L."/>
            <person name="Zhou B.C."/>
            <person name="Zhang Y.Z."/>
        </authorList>
    </citation>
    <scope>NUCLEOTIDE SEQUENCE [LARGE SCALE GENOMIC DNA]</scope>
    <source>
        <strain evidence="14 15">P-1 km-3</strain>
    </source>
</reference>
<comment type="caution">
    <text evidence="12">Lacks conserved residue(s) required for the propagation of feature annotation.</text>
</comment>
<keyword evidence="5 12" id="KW-1003">Cell membrane</keyword>
<evidence type="ECO:0000256" key="3">
    <source>
        <dbReference type="ARBA" id="ARBA00017876"/>
    </source>
</evidence>
<keyword evidence="6 12" id="KW-0812">Transmembrane</keyword>
<evidence type="ECO:0000313" key="15">
    <source>
        <dbReference type="Proteomes" id="UP000305451"/>
    </source>
</evidence>
<keyword evidence="10 12" id="KW-0472">Membrane</keyword>
<name>A0A4V3RZJ4_9PROT</name>
<evidence type="ECO:0000256" key="6">
    <source>
        <dbReference type="ARBA" id="ARBA00022692"/>
    </source>
</evidence>
<evidence type="ECO:0000313" key="14">
    <source>
        <dbReference type="EMBL" id="TGY94469.1"/>
    </source>
</evidence>
<dbReference type="GO" id="GO:0065002">
    <property type="term" value="P:intracellular protein transmembrane transport"/>
    <property type="evidence" value="ECO:0007669"/>
    <property type="project" value="TreeGrafter"/>
</dbReference>
<evidence type="ECO:0000256" key="12">
    <source>
        <dbReference type="RuleBase" id="RU365087"/>
    </source>
</evidence>
<dbReference type="PRINTS" id="PR01651">
    <property type="entry name" value="SECGEXPORT"/>
</dbReference>
<dbReference type="GO" id="GO:0005886">
    <property type="term" value="C:plasma membrane"/>
    <property type="evidence" value="ECO:0007669"/>
    <property type="project" value="UniProtKB-SubCell"/>
</dbReference>
<dbReference type="OrthoDB" id="15619at2"/>
<evidence type="ECO:0000256" key="13">
    <source>
        <dbReference type="SAM" id="MobiDB-lite"/>
    </source>
</evidence>
<dbReference type="NCBIfam" id="TIGR00810">
    <property type="entry name" value="secG"/>
    <property type="match status" value="1"/>
</dbReference>
<dbReference type="AlphaFoldDB" id="A0A4V3RZJ4"/>
<comment type="caution">
    <text evidence="14">The sequence shown here is derived from an EMBL/GenBank/DDBJ whole genome shotgun (WGS) entry which is preliminary data.</text>
</comment>
<proteinExistence type="inferred from homology"/>
<keyword evidence="9 12" id="KW-0811">Translocation</keyword>
<dbReference type="GO" id="GO:0009306">
    <property type="term" value="P:protein secretion"/>
    <property type="evidence" value="ECO:0007669"/>
    <property type="project" value="UniProtKB-UniRule"/>
</dbReference>
<protein>
    <recommendedName>
        <fullName evidence="3 12">Protein-export membrane protein SecG</fullName>
    </recommendedName>
</protein>
<evidence type="ECO:0000256" key="10">
    <source>
        <dbReference type="ARBA" id="ARBA00023136"/>
    </source>
</evidence>
<dbReference type="PANTHER" id="PTHR34182:SF1">
    <property type="entry name" value="PROTEIN-EXPORT MEMBRANE PROTEIN SECG"/>
    <property type="match status" value="1"/>
</dbReference>
<comment type="subcellular location">
    <subcellularLocation>
        <location evidence="1 12">Cell membrane</location>
        <topology evidence="1 12">Multi-pass membrane protein</topology>
    </subcellularLocation>
</comment>
<dbReference type="GO" id="GO:0043952">
    <property type="term" value="P:protein transport by the Sec complex"/>
    <property type="evidence" value="ECO:0007669"/>
    <property type="project" value="TreeGrafter"/>
</dbReference>
<evidence type="ECO:0000256" key="9">
    <source>
        <dbReference type="ARBA" id="ARBA00023010"/>
    </source>
</evidence>
<comment type="similarity">
    <text evidence="2 12">Belongs to the SecG family.</text>
</comment>
<dbReference type="RefSeq" id="WP_135943666.1">
    <property type="nucleotide sequence ID" value="NZ_BMEI01000001.1"/>
</dbReference>
<organism evidence="14 15">
    <name type="scientific">Marinicauda pacifica</name>
    <dbReference type="NCBI Taxonomy" id="1133559"/>
    <lineage>
        <taxon>Bacteria</taxon>
        <taxon>Pseudomonadati</taxon>
        <taxon>Pseudomonadota</taxon>
        <taxon>Alphaproteobacteria</taxon>
        <taxon>Maricaulales</taxon>
        <taxon>Maricaulaceae</taxon>
        <taxon>Marinicauda</taxon>
    </lineage>
</organism>
<accession>A0A4V3RZJ4</accession>
<keyword evidence="4 12" id="KW-0813">Transport</keyword>
<evidence type="ECO:0000256" key="7">
    <source>
        <dbReference type="ARBA" id="ARBA00022927"/>
    </source>
</evidence>
<evidence type="ECO:0000256" key="1">
    <source>
        <dbReference type="ARBA" id="ARBA00004651"/>
    </source>
</evidence>
<evidence type="ECO:0000256" key="2">
    <source>
        <dbReference type="ARBA" id="ARBA00008445"/>
    </source>
</evidence>
<dbReference type="GO" id="GO:0015450">
    <property type="term" value="F:protein-transporting ATPase activity"/>
    <property type="evidence" value="ECO:0007669"/>
    <property type="project" value="UniProtKB-UniRule"/>
</dbReference>
<keyword evidence="15" id="KW-1185">Reference proteome</keyword>